<evidence type="ECO:0000259" key="5">
    <source>
        <dbReference type="Pfam" id="PF14544"/>
    </source>
</evidence>
<dbReference type="SUPFAM" id="SSF55261">
    <property type="entry name" value="GAD domain-like"/>
    <property type="match status" value="1"/>
</dbReference>
<comment type="caution">
    <text evidence="7">The sequence shown here is derived from an EMBL/GenBank/DDBJ whole genome shotgun (WGS) entry which is preliminary data.</text>
</comment>
<protein>
    <submittedName>
        <fullName evidence="7">Uncharacterized protein</fullName>
    </submittedName>
</protein>
<evidence type="ECO:0000256" key="4">
    <source>
        <dbReference type="ARBA" id="ARBA00022917"/>
    </source>
</evidence>
<keyword evidence="2" id="KW-0547">Nucleotide-binding</keyword>
<dbReference type="SUPFAM" id="SSF46785">
    <property type="entry name" value="Winged helix' DNA-binding domain"/>
    <property type="match status" value="1"/>
</dbReference>
<evidence type="ECO:0000256" key="1">
    <source>
        <dbReference type="ARBA" id="ARBA00022598"/>
    </source>
</evidence>
<sequence length="190" mass="20564">MPRVIGPLPRFVEVHVRRALELIAKHKRIGRKQLAGELGVGEGSMRTILNQLKKQDLITSSRGGHALTAKGKRSLGMPLKFVQVDTGDLTVGKIDIATIVRGAAKKIKRGIEQRDEAIKVGAQGATVLVFKGGKLQFPDGFIKVEKKNSEIIIKTFKPREGDVIIIGTANDIVPAETGARAASRTLTTRT</sequence>
<dbReference type="EMBL" id="BARV01000467">
    <property type="protein sequence ID" value="GAH98794.1"/>
    <property type="molecule type" value="Genomic_DNA"/>
</dbReference>
<dbReference type="InterPro" id="IPR029349">
    <property type="entry name" value="DUF4443"/>
</dbReference>
<accession>X1L8P0</accession>
<evidence type="ECO:0000256" key="3">
    <source>
        <dbReference type="ARBA" id="ARBA00022840"/>
    </source>
</evidence>
<dbReference type="Pfam" id="PF14544">
    <property type="entry name" value="DUF4443"/>
    <property type="match status" value="1"/>
</dbReference>
<dbReference type="InterPro" id="IPR004115">
    <property type="entry name" value="GAD-like_sf"/>
</dbReference>
<keyword evidence="4" id="KW-0648">Protein biosynthesis</keyword>
<dbReference type="GO" id="GO:0005524">
    <property type="term" value="F:ATP binding"/>
    <property type="evidence" value="ECO:0007669"/>
    <property type="project" value="UniProtKB-KW"/>
</dbReference>
<dbReference type="GO" id="GO:0004812">
    <property type="term" value="F:aminoacyl-tRNA ligase activity"/>
    <property type="evidence" value="ECO:0007669"/>
    <property type="project" value="InterPro"/>
</dbReference>
<dbReference type="GO" id="GO:0006412">
    <property type="term" value="P:translation"/>
    <property type="evidence" value="ECO:0007669"/>
    <property type="project" value="UniProtKB-KW"/>
</dbReference>
<dbReference type="Pfam" id="PF22167">
    <property type="entry name" value="PH0730-like_N"/>
    <property type="match status" value="1"/>
</dbReference>
<evidence type="ECO:0000256" key="2">
    <source>
        <dbReference type="ARBA" id="ARBA00022741"/>
    </source>
</evidence>
<feature type="domain" description="DUF4443" evidence="5">
    <location>
        <begin position="91"/>
        <end position="185"/>
    </location>
</feature>
<gene>
    <name evidence="7" type="ORF">S06H3_01773</name>
</gene>
<dbReference type="AlphaFoldDB" id="X1L8P0"/>
<dbReference type="Gene3D" id="1.10.10.10">
    <property type="entry name" value="Winged helix-like DNA-binding domain superfamily/Winged helix DNA-binding domain"/>
    <property type="match status" value="1"/>
</dbReference>
<keyword evidence="1" id="KW-0436">Ligase</keyword>
<proteinExistence type="predicted"/>
<dbReference type="InterPro" id="IPR054039">
    <property type="entry name" value="PH0730-like_N"/>
</dbReference>
<evidence type="ECO:0000313" key="7">
    <source>
        <dbReference type="EMBL" id="GAH98794.1"/>
    </source>
</evidence>
<reference evidence="7" key="1">
    <citation type="journal article" date="2014" name="Front. Microbiol.">
        <title>High frequency of phylogenetically diverse reductive dehalogenase-homologous genes in deep subseafloor sedimentary metagenomes.</title>
        <authorList>
            <person name="Kawai M."/>
            <person name="Futagami T."/>
            <person name="Toyoda A."/>
            <person name="Takaki Y."/>
            <person name="Nishi S."/>
            <person name="Hori S."/>
            <person name="Arai W."/>
            <person name="Tsubouchi T."/>
            <person name="Morono Y."/>
            <person name="Uchiyama I."/>
            <person name="Ito T."/>
            <person name="Fujiyama A."/>
            <person name="Inagaki F."/>
            <person name="Takami H."/>
        </authorList>
    </citation>
    <scope>NUCLEOTIDE SEQUENCE</scope>
    <source>
        <strain evidence="7">Expedition CK06-06</strain>
    </source>
</reference>
<feature type="domain" description="PH0730-like N-terminal" evidence="6">
    <location>
        <begin position="27"/>
        <end position="72"/>
    </location>
</feature>
<keyword evidence="3" id="KW-0067">ATP-binding</keyword>
<evidence type="ECO:0000259" key="6">
    <source>
        <dbReference type="Pfam" id="PF22167"/>
    </source>
</evidence>
<dbReference type="InterPro" id="IPR036390">
    <property type="entry name" value="WH_DNA-bd_sf"/>
</dbReference>
<name>X1L8P0_9ZZZZ</name>
<organism evidence="7">
    <name type="scientific">marine sediment metagenome</name>
    <dbReference type="NCBI Taxonomy" id="412755"/>
    <lineage>
        <taxon>unclassified sequences</taxon>
        <taxon>metagenomes</taxon>
        <taxon>ecological metagenomes</taxon>
    </lineage>
</organism>
<dbReference type="InterPro" id="IPR036388">
    <property type="entry name" value="WH-like_DNA-bd_sf"/>
</dbReference>
<dbReference type="Gene3D" id="3.30.1360.30">
    <property type="entry name" value="GAD-like domain"/>
    <property type="match status" value="1"/>
</dbReference>
<dbReference type="GO" id="GO:0005737">
    <property type="term" value="C:cytoplasm"/>
    <property type="evidence" value="ECO:0007669"/>
    <property type="project" value="InterPro"/>
</dbReference>